<organism evidence="2 3">
    <name type="scientific">Myroides profundi</name>
    <dbReference type="NCBI Taxonomy" id="480520"/>
    <lineage>
        <taxon>Bacteria</taxon>
        <taxon>Pseudomonadati</taxon>
        <taxon>Bacteroidota</taxon>
        <taxon>Flavobacteriia</taxon>
        <taxon>Flavobacteriales</taxon>
        <taxon>Flavobacteriaceae</taxon>
        <taxon>Myroides</taxon>
    </lineage>
</organism>
<dbReference type="InterPro" id="IPR011047">
    <property type="entry name" value="Quinoprotein_ADH-like_sf"/>
</dbReference>
<gene>
    <name evidence="2" type="ORF">SAMN04488089_1284</name>
</gene>
<dbReference type="Gene3D" id="2.130.10.10">
    <property type="entry name" value="YVTN repeat-like/Quinoprotein amine dehydrogenase"/>
    <property type="match status" value="1"/>
</dbReference>
<name>A0AAJ5BFK2_MYRPR</name>
<accession>A0AAJ5BFK2</accession>
<dbReference type="PANTHER" id="PTHR34512">
    <property type="entry name" value="CELL SURFACE PROTEIN"/>
    <property type="match status" value="1"/>
</dbReference>
<dbReference type="SUPFAM" id="SSF50998">
    <property type="entry name" value="Quinoprotein alcohol dehydrogenase-like"/>
    <property type="match status" value="1"/>
</dbReference>
<dbReference type="AlphaFoldDB" id="A0AAJ5BFK2"/>
<dbReference type="Pfam" id="PF13360">
    <property type="entry name" value="PQQ_2"/>
    <property type="match status" value="1"/>
</dbReference>
<proteinExistence type="predicted"/>
<dbReference type="InterPro" id="IPR015943">
    <property type="entry name" value="WD40/YVTN_repeat-like_dom_sf"/>
</dbReference>
<feature type="domain" description="Pyrrolo-quinoline quinone repeat" evidence="1">
    <location>
        <begin position="291"/>
        <end position="441"/>
    </location>
</feature>
<dbReference type="KEGG" id="mpw:MPR_2883"/>
<keyword evidence="3" id="KW-1185">Reference proteome</keyword>
<dbReference type="PANTHER" id="PTHR34512:SF30">
    <property type="entry name" value="OUTER MEMBRANE PROTEIN ASSEMBLY FACTOR BAMB"/>
    <property type="match status" value="1"/>
</dbReference>
<evidence type="ECO:0000313" key="2">
    <source>
        <dbReference type="EMBL" id="SER68902.1"/>
    </source>
</evidence>
<dbReference type="Proteomes" id="UP000183496">
    <property type="component" value="Unassembled WGS sequence"/>
</dbReference>
<comment type="caution">
    <text evidence="2">The sequence shown here is derived from an EMBL/GenBank/DDBJ whole genome shotgun (WGS) entry which is preliminary data.</text>
</comment>
<reference evidence="2 3" key="1">
    <citation type="submission" date="2016-10" db="EMBL/GenBank/DDBJ databases">
        <authorList>
            <person name="Varghese N."/>
            <person name="Submissions S."/>
        </authorList>
    </citation>
    <scope>NUCLEOTIDE SEQUENCE [LARGE SCALE GENOMIC DNA]</scope>
    <source>
        <strain evidence="3">DSM 19823 / KCTC 23066 / CCTCC M 208030 / D25</strain>
    </source>
</reference>
<dbReference type="RefSeq" id="WP_139177182.1">
    <property type="nucleotide sequence ID" value="NZ_CP010817.1"/>
</dbReference>
<sequence length="678" mass="77390">MLHLFDKYQIIKEKITQSFFWLTFVKKNTIKKLLLSALLIATSINYAQRQADVVTKFDNNIESISLVPATGDIIVKDKDIISSYNPTTNQTTWKIVKKDYQSDFKSTALGSILMHFEEVATEIEILPKSPYAKIKLDDNDLIINIFNGDVIFNTKESKSRIIKTNYIIEDNAILLLTANESAFNFEYLSPTDKKTLWSTQVGTQEKMSVFKTITSSLSVKEQLSKLTQAEDIILKVDNKLYITVKGFLFNLDLNSGEIKWKTDYQINDFYLSQNLENIIIINKEKSLLSTKSSLNILNANTGDKLWKSDITTKFLSYIEDWNDRILIAHNTGFNFYSYGDGKKIWKKDAKGKSIKRVIPIDNNYLYIADTEMNLINQEGQPKWKKFIEIADKSDDEIYFLDKVDNNRVLYLTDTYGNMVDYTSGKKIWKRNVKFNKNRPLAVGQDENTKVFLAYNNKKIYKFDPNSADAPEPIGDKIDVQNDKLITSLEVIDGVICIIGQNDVIGVGQDGNVIYHNTYKEPGEAGRRLLKSASIAGNAYMGAMNAKNQAITSATYSVSYRNANGQVVESKDYVFSEKDRAKAQKTLNTQQSLMNDLNSTITPLVQSRFNALKQTAEYAYVFARGTEGETTQLVKVRKKDGKEVDKIAIDNNRPLYEIDPITSSIYYVYKNELRTFKEK</sequence>
<evidence type="ECO:0000259" key="1">
    <source>
        <dbReference type="Pfam" id="PF13360"/>
    </source>
</evidence>
<protein>
    <submittedName>
        <fullName evidence="2">Outer membrane protein assembly factor BamB, contains PQQ-like beta-propeller repeat</fullName>
    </submittedName>
</protein>
<dbReference type="InterPro" id="IPR002372">
    <property type="entry name" value="PQQ_rpt_dom"/>
</dbReference>
<evidence type="ECO:0000313" key="3">
    <source>
        <dbReference type="Proteomes" id="UP000183496"/>
    </source>
</evidence>
<dbReference type="EMBL" id="FOFY01000028">
    <property type="protein sequence ID" value="SER68902.1"/>
    <property type="molecule type" value="Genomic_DNA"/>
</dbReference>